<accession>A0A318KBP0</accession>
<dbReference type="AlphaFoldDB" id="A0A318KBP0"/>
<proteinExistence type="predicted"/>
<keyword evidence="1" id="KW-0175">Coiled coil</keyword>
<keyword evidence="3" id="KW-1185">Reference proteome</keyword>
<comment type="caution">
    <text evidence="2">The sequence shown here is derived from an EMBL/GenBank/DDBJ whole genome shotgun (WGS) entry which is preliminary data.</text>
</comment>
<evidence type="ECO:0000256" key="1">
    <source>
        <dbReference type="SAM" id="Coils"/>
    </source>
</evidence>
<evidence type="ECO:0000313" key="2">
    <source>
        <dbReference type="EMBL" id="PXX68640.1"/>
    </source>
</evidence>
<reference evidence="2 3" key="1">
    <citation type="submission" date="2018-05" db="EMBL/GenBank/DDBJ databases">
        <title>Genomic Encyclopedia of Type Strains, Phase IV (KMG-IV): sequencing the most valuable type-strain genomes for metagenomic binning, comparative biology and taxonomic classification.</title>
        <authorList>
            <person name="Goeker M."/>
        </authorList>
    </citation>
    <scope>NUCLEOTIDE SEQUENCE [LARGE SCALE GENOMIC DNA]</scope>
    <source>
        <strain evidence="2 3">DSM 44704</strain>
    </source>
</reference>
<dbReference type="RefSeq" id="WP_040738793.1">
    <property type="nucleotide sequence ID" value="NZ_QJKF01000002.1"/>
</dbReference>
<dbReference type="EMBL" id="QJKF01000002">
    <property type="protein sequence ID" value="PXX68640.1"/>
    <property type="molecule type" value="Genomic_DNA"/>
</dbReference>
<organism evidence="2 3">
    <name type="scientific">Nocardia tenerifensis</name>
    <dbReference type="NCBI Taxonomy" id="228006"/>
    <lineage>
        <taxon>Bacteria</taxon>
        <taxon>Bacillati</taxon>
        <taxon>Actinomycetota</taxon>
        <taxon>Actinomycetes</taxon>
        <taxon>Mycobacteriales</taxon>
        <taxon>Nocardiaceae</taxon>
        <taxon>Nocardia</taxon>
    </lineage>
</organism>
<dbReference type="OrthoDB" id="4184921at2"/>
<feature type="coiled-coil region" evidence="1">
    <location>
        <begin position="49"/>
        <end position="76"/>
    </location>
</feature>
<name>A0A318KBP0_9NOCA</name>
<protein>
    <submittedName>
        <fullName evidence="2">Uncharacterized protein</fullName>
    </submittedName>
</protein>
<dbReference type="Proteomes" id="UP000247569">
    <property type="component" value="Unassembled WGS sequence"/>
</dbReference>
<gene>
    <name evidence="2" type="ORF">DFR70_102324</name>
</gene>
<evidence type="ECO:0000313" key="3">
    <source>
        <dbReference type="Proteomes" id="UP000247569"/>
    </source>
</evidence>
<sequence>MTTDTDQLYIRARAFLSELFYANYEGSVAFLRRRGAQHADAEDITWHTYQVMLEKLADARDELHELRRREPDAQSESRSRELVEHLTTRPGRGLLFEAVKHRHISIARSVRPIPVAEPAPNEPVPFEAAVASDHTSGSVIDSVDDRVGTITDEMYGVDPADIVITGYASAQRHSALRTLIRVLVERGRLTRDGVDLIDQIYLFTEADDELEEPPIPDATSIRREREARVRARHRRDPNRGRITKVAAKIGTSTTTVSRRNSTLLTILRQAIYFAGILAAPGTLHDPHTIHAVLDGYEKFCGTADSTTIELLGSAAGAVRTTEATGSRVDIDRFLAASKSPVPAGDIAERRAAEIARVHAEETRFAISIENRHPNCVAVCGPHNPDRTRTWEQ</sequence>